<proteinExistence type="predicted"/>
<gene>
    <name evidence="2" type="ORF">ABVB70_17340</name>
</gene>
<comment type="caution">
    <text evidence="2">The sequence shown here is derived from an EMBL/GenBank/DDBJ whole genome shotgun (WGS) entry which is preliminary data.</text>
</comment>
<accession>A0ABD5LJQ5</accession>
<evidence type="ECO:0000256" key="1">
    <source>
        <dbReference type="SAM" id="MobiDB-lite"/>
    </source>
</evidence>
<name>A0ABD5LJQ5_AGRRD</name>
<organism evidence="2 3">
    <name type="scientific">Agrobacterium radiobacter</name>
    <dbReference type="NCBI Taxonomy" id="362"/>
    <lineage>
        <taxon>Bacteria</taxon>
        <taxon>Pseudomonadati</taxon>
        <taxon>Pseudomonadota</taxon>
        <taxon>Alphaproteobacteria</taxon>
        <taxon>Hyphomicrobiales</taxon>
        <taxon>Rhizobiaceae</taxon>
        <taxon>Rhizobium/Agrobacterium group</taxon>
        <taxon>Agrobacterium</taxon>
        <taxon>Agrobacterium tumefaciens complex</taxon>
    </lineage>
</organism>
<dbReference type="AlphaFoldDB" id="A0ABD5LJQ5"/>
<evidence type="ECO:0000313" key="3">
    <source>
        <dbReference type="Proteomes" id="UP001438189"/>
    </source>
</evidence>
<dbReference type="EMBL" id="JBETME010000007">
    <property type="protein sequence ID" value="MES4992108.1"/>
    <property type="molecule type" value="Genomic_DNA"/>
</dbReference>
<protein>
    <submittedName>
        <fullName evidence="2">Uncharacterized protein</fullName>
    </submittedName>
</protein>
<feature type="region of interest" description="Disordered" evidence="1">
    <location>
        <begin position="1"/>
        <end position="27"/>
    </location>
</feature>
<reference evidence="2 3" key="1">
    <citation type="submission" date="2024-06" db="EMBL/GenBank/DDBJ databases">
        <title>Genome sequencing of Agrobacterium spp. from tobacco in Serbia.</title>
        <authorList>
            <person name="Ilicic R.J."/>
            <person name="Studholme D.J."/>
            <person name="Jelusic A."/>
            <person name="Barac G."/>
            <person name="Bagi F."/>
            <person name="Popovic Milovanovic T."/>
        </authorList>
    </citation>
    <scope>NUCLEOTIDE SEQUENCE [LARGE SCALE GENOMIC DNA]</scope>
    <source>
        <strain evidence="2 3">DA1</strain>
    </source>
</reference>
<dbReference type="Proteomes" id="UP001438189">
    <property type="component" value="Unassembled WGS sequence"/>
</dbReference>
<sequence>MADQKYPPLPEGFVLEQPGNTAPAGMPPLPPGFELMPSAGPSPSGHPSFEEGQALLIAEEQQQRMQGASGTVGATLTGLAEGVPIAGPALLGAGQRGAAIASTVMNGGTYDENLKQAQDITQQAQDSHPWVTTGANVAGGIAALAPVASTALGARALGVTGETLLGRTAASALSGTGIGAADAAARTGGDLTDTAKGALTGLLFGVAAPTAGALIGAGTRKALDWVRSPGRGVERNLATSLAADGFDDAAARARLAELGPEGMIADLGDNLRGDLSAVTTMPGRGQTVGRNALSARDAGAGQRITADANASLGNAGDIIADRAAYVRQRADAAQPLYDRAYSVPLQKTEAMDNVLKTPAGQKALRSAQRTAQNEGLPIDPATLDVRGLDLVKREIDDQISVAQRAGKKNEARVLTTMKNKLIKDAPDEYKEALKAFSGPSGMIDALDNGRSVFQRSVHPGEVAAEIKSLSGADRDAYLQGARSALDEVMMNARNDGGAARAMFEKGANKAKLYSLLGPDEAKRFLTALDRENTFAGTSYAATGNSVTAGRQAAQQRWGSQQGGEGPLRAALNMNFGDAVSAMGGKLNQVQNEAAMAARRGRAADILTAMGPDAAAQLQNLSFLQRLQAQNNAAGAGAGTASQLGALSASPSFLQSLRDGQR</sequence>
<dbReference type="RefSeq" id="WP_353574325.1">
    <property type="nucleotide sequence ID" value="NZ_JBETME010000007.1"/>
</dbReference>
<evidence type="ECO:0000313" key="2">
    <source>
        <dbReference type="EMBL" id="MES4992108.1"/>
    </source>
</evidence>